<dbReference type="SMART" id="SM00710">
    <property type="entry name" value="PbH1"/>
    <property type="match status" value="13"/>
</dbReference>
<evidence type="ECO:0000256" key="1">
    <source>
        <dbReference type="SAM" id="SignalP"/>
    </source>
</evidence>
<gene>
    <name evidence="3" type="ORF">ABEG17_01640</name>
</gene>
<sequence>MSTARWAQVFVVAAVVAVGGSTPASALPTGSVGCGSELTVDTTLRSDVVGCVGDGLVIGADGITLDLNGHTVSGDTVEDPTEVGIRVAGHHDVHVTNGVVQGFWRGVVFDSSPRGHITAMTARRMTRRGIVVVNGSDGAQIVGNLSADNQASGIAIVTSDGANVVGNRSLRNIGGAGVRLEGATHATVSHNLLNANSFGMQLEDAVGNRLVDNTISGGEMGFEIDASNVNLVDHNRVTGTSTGFGVGGDDNTITDNQVLHGIGPDGIGIQIGGGNRNLVAHNTVIDQIRYGIEVDNFDEVGRPTTDTVVRGNTVNGANEGIAIGPEAGGVVLDTLIEDNRVSSGVDDGIQVLGPSTGLATSTITGNVAVHNGDLGIATVAGTIDGGGNHAAGNGNPLQCINVACH</sequence>
<dbReference type="InterPro" id="IPR022441">
    <property type="entry name" value="Para_beta_helix_rpt-2"/>
</dbReference>
<evidence type="ECO:0000313" key="3">
    <source>
        <dbReference type="EMBL" id="XBO44055.1"/>
    </source>
</evidence>
<dbReference type="SUPFAM" id="SSF51126">
    <property type="entry name" value="Pectin lyase-like"/>
    <property type="match status" value="2"/>
</dbReference>
<proteinExistence type="predicted"/>
<organism evidence="3">
    <name type="scientific">Pedococcus sp. KACC 23699</name>
    <dbReference type="NCBI Taxonomy" id="3149228"/>
    <lineage>
        <taxon>Bacteria</taxon>
        <taxon>Bacillati</taxon>
        <taxon>Actinomycetota</taxon>
        <taxon>Actinomycetes</taxon>
        <taxon>Micrococcales</taxon>
        <taxon>Intrasporangiaceae</taxon>
        <taxon>Pedococcus</taxon>
    </lineage>
</organism>
<feature type="domain" description="Periplasmic copper-binding protein NosD beta helix" evidence="2">
    <location>
        <begin position="126"/>
        <end position="257"/>
    </location>
</feature>
<dbReference type="InterPro" id="IPR007742">
    <property type="entry name" value="NosD_dom"/>
</dbReference>
<dbReference type="RefSeq" id="WP_406831514.1">
    <property type="nucleotide sequence ID" value="NZ_CP157483.1"/>
</dbReference>
<dbReference type="EMBL" id="CP157483">
    <property type="protein sequence ID" value="XBO44055.1"/>
    <property type="molecule type" value="Genomic_DNA"/>
</dbReference>
<reference evidence="3" key="1">
    <citation type="submission" date="2024-05" db="EMBL/GenBank/DDBJ databases">
        <authorList>
            <person name="Kim S."/>
            <person name="Heo J."/>
            <person name="Choi H."/>
            <person name="Choi Y."/>
            <person name="Kwon S.-W."/>
            <person name="Kim Y."/>
        </authorList>
    </citation>
    <scope>NUCLEOTIDE SEQUENCE</scope>
    <source>
        <strain evidence="3">KACC 23699</strain>
    </source>
</reference>
<keyword evidence="1" id="KW-0732">Signal</keyword>
<dbReference type="Pfam" id="PF05048">
    <property type="entry name" value="NosD"/>
    <property type="match status" value="1"/>
</dbReference>
<feature type="chain" id="PRO_5043515305" evidence="1">
    <location>
        <begin position="27"/>
        <end position="405"/>
    </location>
</feature>
<name>A0AAU7JUR5_9MICO</name>
<dbReference type="InterPro" id="IPR011050">
    <property type="entry name" value="Pectin_lyase_fold/virulence"/>
</dbReference>
<dbReference type="InterPro" id="IPR012334">
    <property type="entry name" value="Pectin_lyas_fold"/>
</dbReference>
<evidence type="ECO:0000259" key="2">
    <source>
        <dbReference type="Pfam" id="PF05048"/>
    </source>
</evidence>
<feature type="signal peptide" evidence="1">
    <location>
        <begin position="1"/>
        <end position="26"/>
    </location>
</feature>
<dbReference type="InterPro" id="IPR006626">
    <property type="entry name" value="PbH1"/>
</dbReference>
<dbReference type="Gene3D" id="2.160.20.10">
    <property type="entry name" value="Single-stranded right-handed beta-helix, Pectin lyase-like"/>
    <property type="match status" value="2"/>
</dbReference>
<dbReference type="NCBIfam" id="TIGR03804">
    <property type="entry name" value="para_beta_helix"/>
    <property type="match status" value="2"/>
</dbReference>
<dbReference type="PROSITE" id="PS51257">
    <property type="entry name" value="PROKAR_LIPOPROTEIN"/>
    <property type="match status" value="1"/>
</dbReference>
<dbReference type="AlphaFoldDB" id="A0AAU7JUR5"/>
<accession>A0AAU7JUR5</accession>
<protein>
    <submittedName>
        <fullName evidence="3">Right-handed parallel beta-helix repeat-containing protein</fullName>
    </submittedName>
</protein>